<evidence type="ECO:0000313" key="3">
    <source>
        <dbReference type="Proteomes" id="UP000582643"/>
    </source>
</evidence>
<name>A0A7W7XAN6_9ACTN</name>
<dbReference type="EMBL" id="JACHJY010000003">
    <property type="protein sequence ID" value="MBB4981649.1"/>
    <property type="molecule type" value="Genomic_DNA"/>
</dbReference>
<keyword evidence="1" id="KW-0732">Signal</keyword>
<dbReference type="RefSeq" id="WP_147321118.1">
    <property type="nucleotide sequence ID" value="NZ_JACHJY010000003.1"/>
</dbReference>
<feature type="signal peptide" evidence="1">
    <location>
        <begin position="1"/>
        <end position="32"/>
    </location>
</feature>
<comment type="caution">
    <text evidence="2">The sequence shown here is derived from an EMBL/GenBank/DDBJ whole genome shotgun (WGS) entry which is preliminary data.</text>
</comment>
<sequence length="181" mass="18576">MATLTRRWSARIAGVMAGAALVVGGATGVSNAAVTPPPGPSPFDAVGNYGVTTTTHPDTVGCNGYKVVGSGTVTGNRINGTATWSQTEDACTATVAGQWDINGKVTITQTDGSHLYFTYHLNAPLTSDTMVYPTGKFTITGGDGAFDEAVGSGNMNATVNLLDKAHVTANLSGSMGFRWQI</sequence>
<proteinExistence type="predicted"/>
<evidence type="ECO:0000256" key="1">
    <source>
        <dbReference type="SAM" id="SignalP"/>
    </source>
</evidence>
<dbReference type="AlphaFoldDB" id="A0A7W7XAN6"/>
<accession>A0A7W7XAN6</accession>
<organism evidence="2 3">
    <name type="scientific">Streptomyces nymphaeiformis</name>
    <dbReference type="NCBI Taxonomy" id="2663842"/>
    <lineage>
        <taxon>Bacteria</taxon>
        <taxon>Bacillati</taxon>
        <taxon>Actinomycetota</taxon>
        <taxon>Actinomycetes</taxon>
        <taxon>Kitasatosporales</taxon>
        <taxon>Streptomycetaceae</taxon>
        <taxon>Streptomyces</taxon>
    </lineage>
</organism>
<reference evidence="2 3" key="1">
    <citation type="submission" date="2020-08" db="EMBL/GenBank/DDBJ databases">
        <title>Genomic Encyclopedia of Type Strains, Phase III (KMG-III): the genomes of soil and plant-associated and newly described type strains.</title>
        <authorList>
            <person name="Whitman W."/>
        </authorList>
    </citation>
    <scope>NUCLEOTIDE SEQUENCE [LARGE SCALE GENOMIC DNA]</scope>
    <source>
        <strain evidence="2 3">SFB5A</strain>
    </source>
</reference>
<evidence type="ECO:0000313" key="2">
    <source>
        <dbReference type="EMBL" id="MBB4981649.1"/>
    </source>
</evidence>
<gene>
    <name evidence="2" type="ORF">GGE06_002559</name>
</gene>
<keyword evidence="3" id="KW-1185">Reference proteome</keyword>
<feature type="chain" id="PRO_5030899620" evidence="1">
    <location>
        <begin position="33"/>
        <end position="181"/>
    </location>
</feature>
<protein>
    <submittedName>
        <fullName evidence="2">Uncharacterized protein</fullName>
    </submittedName>
</protein>
<dbReference type="Proteomes" id="UP000582643">
    <property type="component" value="Unassembled WGS sequence"/>
</dbReference>